<dbReference type="RefSeq" id="XP_013261549.1">
    <property type="nucleotide sequence ID" value="XM_013406095.1"/>
</dbReference>
<dbReference type="InterPro" id="IPR007219">
    <property type="entry name" value="XnlR_reg_dom"/>
</dbReference>
<sequence>MFAGLPFLEPGKLGELGFSTKREARKAYFHRARLLYDLDAESDSLATLQTALLLTSWYESPDDNKGSWHWLGIAISISFSLGLQAKVLETAGNRRANRLRRRIWWACYMRDRMIALNMSRLMRIRDDEFNIPMLVVDDFDIVDTDGDSPGMGSIFLDTTTQTALAEMFIFMAELCVPIGNILSLYFSTLPPEGQESHTATKRIMMNRGTMLFPKFEADVSERVMMCDAYIQQLFSARPASCIYSTPRAESFKGHGTSLLVHRSFLHMSFFAVISALHRPQLKSKSHPQITQPMFDVEAKKLSQRRFHEAGKEISRVCHDLWRNNVEYLLPPAAVLIQIPAIMTHMPRILSRQLNPENQHDPLRAMFYSLKICETLQAAHPGVDTVMAFLQTVLNAAKIEIVKDGDLKIIDLLCRKEKDGIALPKSCGPKDLQIPTKSAPARSVSGQLSREHLTWSADAEAISGETAALAAEDPPGTDGFHLITARDELFFVDLELADVFADGMATEETFDLPLSMT</sequence>
<dbReference type="CDD" id="cd12148">
    <property type="entry name" value="fungal_TF_MHR"/>
    <property type="match status" value="1"/>
</dbReference>
<evidence type="ECO:0000313" key="3">
    <source>
        <dbReference type="EMBL" id="KEF58959.1"/>
    </source>
</evidence>
<keyword evidence="4" id="KW-1185">Reference proteome</keyword>
<gene>
    <name evidence="3" type="ORF">A1O9_03802</name>
</gene>
<evidence type="ECO:0000313" key="4">
    <source>
        <dbReference type="Proteomes" id="UP000027920"/>
    </source>
</evidence>
<dbReference type="VEuPathDB" id="FungiDB:A1O9_03802"/>
<feature type="domain" description="Xylanolytic transcriptional activator regulatory" evidence="2">
    <location>
        <begin position="67"/>
        <end position="139"/>
    </location>
</feature>
<proteinExistence type="predicted"/>
<evidence type="ECO:0000259" key="2">
    <source>
        <dbReference type="SMART" id="SM00906"/>
    </source>
</evidence>
<dbReference type="InterPro" id="IPR052761">
    <property type="entry name" value="Fungal_Detox/Toxin_TFs"/>
</dbReference>
<dbReference type="STRING" id="1182545.A0A072PFQ9"/>
<name>A0A072PFQ9_9EURO</name>
<accession>A0A072PFQ9</accession>
<dbReference type="GO" id="GO:0008270">
    <property type="term" value="F:zinc ion binding"/>
    <property type="evidence" value="ECO:0007669"/>
    <property type="project" value="InterPro"/>
</dbReference>
<dbReference type="SMART" id="SM00906">
    <property type="entry name" value="Fungal_trans"/>
    <property type="match status" value="1"/>
</dbReference>
<evidence type="ECO:0000256" key="1">
    <source>
        <dbReference type="ARBA" id="ARBA00023242"/>
    </source>
</evidence>
<organism evidence="3 4">
    <name type="scientific">Exophiala aquamarina CBS 119918</name>
    <dbReference type="NCBI Taxonomy" id="1182545"/>
    <lineage>
        <taxon>Eukaryota</taxon>
        <taxon>Fungi</taxon>
        <taxon>Dikarya</taxon>
        <taxon>Ascomycota</taxon>
        <taxon>Pezizomycotina</taxon>
        <taxon>Eurotiomycetes</taxon>
        <taxon>Chaetothyriomycetidae</taxon>
        <taxon>Chaetothyriales</taxon>
        <taxon>Herpotrichiellaceae</taxon>
        <taxon>Exophiala</taxon>
    </lineage>
</organism>
<dbReference type="Pfam" id="PF04082">
    <property type="entry name" value="Fungal_trans"/>
    <property type="match status" value="1"/>
</dbReference>
<dbReference type="GO" id="GO:0006351">
    <property type="term" value="P:DNA-templated transcription"/>
    <property type="evidence" value="ECO:0007669"/>
    <property type="project" value="InterPro"/>
</dbReference>
<dbReference type="GO" id="GO:0003677">
    <property type="term" value="F:DNA binding"/>
    <property type="evidence" value="ECO:0007669"/>
    <property type="project" value="InterPro"/>
</dbReference>
<dbReference type="GeneID" id="25278736"/>
<reference evidence="3 4" key="1">
    <citation type="submission" date="2013-03" db="EMBL/GenBank/DDBJ databases">
        <title>The Genome Sequence of Exophiala aquamarina CBS 119918.</title>
        <authorList>
            <consortium name="The Broad Institute Genomics Platform"/>
            <person name="Cuomo C."/>
            <person name="de Hoog S."/>
            <person name="Gorbushina A."/>
            <person name="Walker B."/>
            <person name="Young S.K."/>
            <person name="Zeng Q."/>
            <person name="Gargeya S."/>
            <person name="Fitzgerald M."/>
            <person name="Haas B."/>
            <person name="Abouelleil A."/>
            <person name="Allen A.W."/>
            <person name="Alvarado L."/>
            <person name="Arachchi H.M."/>
            <person name="Berlin A.M."/>
            <person name="Chapman S.B."/>
            <person name="Gainer-Dewar J."/>
            <person name="Goldberg J."/>
            <person name="Griggs A."/>
            <person name="Gujja S."/>
            <person name="Hansen M."/>
            <person name="Howarth C."/>
            <person name="Imamovic A."/>
            <person name="Ireland A."/>
            <person name="Larimer J."/>
            <person name="McCowan C."/>
            <person name="Murphy C."/>
            <person name="Pearson M."/>
            <person name="Poon T.W."/>
            <person name="Priest M."/>
            <person name="Roberts A."/>
            <person name="Saif S."/>
            <person name="Shea T."/>
            <person name="Sisk P."/>
            <person name="Sykes S."/>
            <person name="Wortman J."/>
            <person name="Nusbaum C."/>
            <person name="Birren B."/>
        </authorList>
    </citation>
    <scope>NUCLEOTIDE SEQUENCE [LARGE SCALE GENOMIC DNA]</scope>
    <source>
        <strain evidence="3 4">CBS 119918</strain>
    </source>
</reference>
<comment type="caution">
    <text evidence="3">The sequence shown here is derived from an EMBL/GenBank/DDBJ whole genome shotgun (WGS) entry which is preliminary data.</text>
</comment>
<dbReference type="HOGENOM" id="CLU_006329_2_3_1"/>
<dbReference type="AlphaFoldDB" id="A0A072PFQ9"/>
<dbReference type="OrthoDB" id="4451586at2759"/>
<keyword evidence="1" id="KW-0539">Nucleus</keyword>
<protein>
    <recommendedName>
        <fullName evidence="2">Xylanolytic transcriptional activator regulatory domain-containing protein</fullName>
    </recommendedName>
</protein>
<dbReference type="Proteomes" id="UP000027920">
    <property type="component" value="Unassembled WGS sequence"/>
</dbReference>
<dbReference type="PANTHER" id="PTHR47425">
    <property type="entry name" value="FARB-RELATED"/>
    <property type="match status" value="1"/>
</dbReference>
<dbReference type="PANTHER" id="PTHR47425:SF2">
    <property type="entry name" value="FARB-RELATED"/>
    <property type="match status" value="1"/>
</dbReference>
<dbReference type="EMBL" id="AMGV01000003">
    <property type="protein sequence ID" value="KEF58959.1"/>
    <property type="molecule type" value="Genomic_DNA"/>
</dbReference>